<feature type="transmembrane region" description="Helical" evidence="1">
    <location>
        <begin position="74"/>
        <end position="94"/>
    </location>
</feature>
<comment type="caution">
    <text evidence="2">The sequence shown here is derived from an EMBL/GenBank/DDBJ whole genome shotgun (WGS) entry which is preliminary data.</text>
</comment>
<dbReference type="AlphaFoldDB" id="A0A9P1FJT1"/>
<name>A0A9P1FJT1_9DINO</name>
<evidence type="ECO:0000256" key="1">
    <source>
        <dbReference type="SAM" id="Phobius"/>
    </source>
</evidence>
<keyword evidence="1" id="KW-1133">Transmembrane helix</keyword>
<accession>A0A9P1FJT1</accession>
<keyword evidence="1" id="KW-0472">Membrane</keyword>
<proteinExistence type="predicted"/>
<feature type="non-terminal residue" evidence="2">
    <location>
        <position position="343"/>
    </location>
</feature>
<gene>
    <name evidence="2" type="ORF">C1SCF055_LOCUS6591</name>
</gene>
<dbReference type="Proteomes" id="UP001152797">
    <property type="component" value="Unassembled WGS sequence"/>
</dbReference>
<feature type="transmembrane region" description="Helical" evidence="1">
    <location>
        <begin position="213"/>
        <end position="230"/>
    </location>
</feature>
<feature type="transmembrane region" description="Helical" evidence="1">
    <location>
        <begin position="133"/>
        <end position="151"/>
    </location>
</feature>
<keyword evidence="4" id="KW-1185">Reference proteome</keyword>
<evidence type="ECO:0000313" key="2">
    <source>
        <dbReference type="EMBL" id="CAI3978546.1"/>
    </source>
</evidence>
<reference evidence="2" key="1">
    <citation type="submission" date="2022-10" db="EMBL/GenBank/DDBJ databases">
        <authorList>
            <person name="Chen Y."/>
            <person name="Dougan E. K."/>
            <person name="Chan C."/>
            <person name="Rhodes N."/>
            <person name="Thang M."/>
        </authorList>
    </citation>
    <scope>NUCLEOTIDE SEQUENCE</scope>
</reference>
<reference evidence="3" key="2">
    <citation type="submission" date="2024-04" db="EMBL/GenBank/DDBJ databases">
        <authorList>
            <person name="Chen Y."/>
            <person name="Shah S."/>
            <person name="Dougan E. K."/>
            <person name="Thang M."/>
            <person name="Chan C."/>
        </authorList>
    </citation>
    <scope>NUCLEOTIDE SEQUENCE [LARGE SCALE GENOMIC DNA]</scope>
</reference>
<protein>
    <submittedName>
        <fullName evidence="2">Uncharacterized protein</fullName>
    </submittedName>
</protein>
<evidence type="ECO:0000313" key="3">
    <source>
        <dbReference type="EMBL" id="CAL1131921.1"/>
    </source>
</evidence>
<evidence type="ECO:0000313" key="4">
    <source>
        <dbReference type="Proteomes" id="UP001152797"/>
    </source>
</evidence>
<dbReference type="EMBL" id="CAMXCT020000420">
    <property type="protein sequence ID" value="CAL1131921.1"/>
    <property type="molecule type" value="Genomic_DNA"/>
</dbReference>
<organism evidence="2">
    <name type="scientific">Cladocopium goreaui</name>
    <dbReference type="NCBI Taxonomy" id="2562237"/>
    <lineage>
        <taxon>Eukaryota</taxon>
        <taxon>Sar</taxon>
        <taxon>Alveolata</taxon>
        <taxon>Dinophyceae</taxon>
        <taxon>Suessiales</taxon>
        <taxon>Symbiodiniaceae</taxon>
        <taxon>Cladocopium</taxon>
    </lineage>
</organism>
<dbReference type="OrthoDB" id="10396325at2759"/>
<keyword evidence="1" id="KW-0812">Transmembrane</keyword>
<dbReference type="EMBL" id="CAMXCT030000420">
    <property type="protein sequence ID" value="CAL4765858.1"/>
    <property type="molecule type" value="Genomic_DNA"/>
</dbReference>
<dbReference type="EMBL" id="CAMXCT010000420">
    <property type="protein sequence ID" value="CAI3978546.1"/>
    <property type="molecule type" value="Genomic_DNA"/>
</dbReference>
<sequence>TIAYLAASFLTEGILLYSVSRAVWKHRDALCQVIAAGWSQFKSFPYRCATPVSDADKKVMEGVYQFRCWVADRMATYLLAVLGTAVMTNQLILLQRGTGWVSEGQSWAVLAMFAGTAMMKVVPGGIASVGLNAFYLYSCLLCIVYVSKYSVPTQSFAMFSLTATAFIRMPLVLFPTRISVVLLANALSIVHAFLRVLTDDFVDGGMFAVRQEFLLFLNIVGFSMIMDRILQQKAELELERGKVASQLSAASSLLCLTCDAVIELDNNLCLTEDSPELAHMLMRTGPRADLKGANFLDFMAQDEAVRTHSFLESEERPSGSSLTLSPKRHITARAFHTRCLDGT</sequence>
<feature type="transmembrane region" description="Helical" evidence="1">
    <location>
        <begin position="171"/>
        <end position="193"/>
    </location>
</feature>